<proteinExistence type="inferred from homology"/>
<evidence type="ECO:0000256" key="10">
    <source>
        <dbReference type="SAM" id="MobiDB-lite"/>
    </source>
</evidence>
<keyword evidence="8" id="KW-0449">Lipoprotein</keyword>
<feature type="region of interest" description="Disordered" evidence="10">
    <location>
        <begin position="319"/>
        <end position="345"/>
    </location>
</feature>
<evidence type="ECO:0000256" key="11">
    <source>
        <dbReference type="SAM" id="Phobius"/>
    </source>
</evidence>
<evidence type="ECO:0000256" key="9">
    <source>
        <dbReference type="PROSITE-ProRule" id="PRU01356"/>
    </source>
</evidence>
<evidence type="ECO:0000256" key="7">
    <source>
        <dbReference type="ARBA" id="ARBA00023157"/>
    </source>
</evidence>
<organism evidence="14 15">
    <name type="scientific">Cladonia borealis</name>
    <dbReference type="NCBI Taxonomy" id="184061"/>
    <lineage>
        <taxon>Eukaryota</taxon>
        <taxon>Fungi</taxon>
        <taxon>Dikarya</taxon>
        <taxon>Ascomycota</taxon>
        <taxon>Pezizomycotina</taxon>
        <taxon>Lecanoromycetes</taxon>
        <taxon>OSLEUM clade</taxon>
        <taxon>Lecanoromycetidae</taxon>
        <taxon>Lecanorales</taxon>
        <taxon>Lecanorineae</taxon>
        <taxon>Cladoniaceae</taxon>
        <taxon>Cladonia</taxon>
    </lineage>
</organism>
<gene>
    <name evidence="14" type="ORF">JMJ35_003552</name>
</gene>
<feature type="domain" description="CFEM" evidence="13">
    <location>
        <begin position="16"/>
        <end position="128"/>
    </location>
</feature>
<dbReference type="EMBL" id="JAFEKC020000006">
    <property type="protein sequence ID" value="KAK0513830.1"/>
    <property type="molecule type" value="Genomic_DNA"/>
</dbReference>
<dbReference type="Proteomes" id="UP001166286">
    <property type="component" value="Unassembled WGS sequence"/>
</dbReference>
<comment type="similarity">
    <text evidence="3">Belongs to the RBT5 family.</text>
</comment>
<feature type="compositionally biased region" description="Basic and acidic residues" evidence="10">
    <location>
        <begin position="415"/>
        <end position="447"/>
    </location>
</feature>
<dbReference type="InterPro" id="IPR008427">
    <property type="entry name" value="Extracellular_membr_CFEM_dom"/>
</dbReference>
<evidence type="ECO:0000256" key="8">
    <source>
        <dbReference type="ARBA" id="ARBA00023288"/>
    </source>
</evidence>
<keyword evidence="7 9" id="KW-1015">Disulfide bond</keyword>
<feature type="binding site" description="axial binding residue" evidence="9">
    <location>
        <position position="63"/>
    </location>
    <ligand>
        <name>heme</name>
        <dbReference type="ChEBI" id="CHEBI:30413"/>
    </ligand>
    <ligandPart>
        <name>Fe</name>
        <dbReference type="ChEBI" id="CHEBI:18248"/>
    </ligandPart>
</feature>
<evidence type="ECO:0000256" key="3">
    <source>
        <dbReference type="ARBA" id="ARBA00010031"/>
    </source>
</evidence>
<reference evidence="14" key="1">
    <citation type="submission" date="2023-03" db="EMBL/GenBank/DDBJ databases">
        <title>Complete genome of Cladonia borealis.</title>
        <authorList>
            <person name="Park H."/>
        </authorList>
    </citation>
    <scope>NUCLEOTIDE SEQUENCE</scope>
    <source>
        <strain evidence="14">ANT050790</strain>
    </source>
</reference>
<dbReference type="AlphaFoldDB" id="A0AA39R4T2"/>
<evidence type="ECO:0000256" key="2">
    <source>
        <dbReference type="ARBA" id="ARBA00004613"/>
    </source>
</evidence>
<feature type="disulfide bond" evidence="9">
    <location>
        <begin position="59"/>
        <end position="66"/>
    </location>
</feature>
<keyword evidence="9" id="KW-0479">Metal-binding</keyword>
<evidence type="ECO:0000256" key="6">
    <source>
        <dbReference type="ARBA" id="ARBA00022729"/>
    </source>
</evidence>
<evidence type="ECO:0000256" key="5">
    <source>
        <dbReference type="ARBA" id="ARBA00022622"/>
    </source>
</evidence>
<feature type="disulfide bond" evidence="9">
    <location>
        <begin position="68"/>
        <end position="101"/>
    </location>
</feature>
<sequence length="447" mass="46602">MLKILIVAILTVKCLGQMTSSLALSETGGGSTTSAGNLATLPACAQSCFGLSTSSQGNCSSEDIACLCRSDKYANTIACCLATLCDSSDRVLAANFSAVLCTSVNVTFPNFLGCTNGSFLVKSETSEVVNRTPTSLTTAAGTVESQISLITTAAIATFTGEKLLTGSCSLPQFVSMTLPTGGVLEYPWLGCSVEDPGCCPFIIQNGGELSVCPADYVTTSSACCPSGWSIYTSALAGETPCVSSLSVPLVPSTTIASAGISASTIKSQIFTFKYTLAARPSKYLSPGAIAGTTIGAVGAIALILATITLLIRRRQAKARTEHRRPTVCRPETTIKGRSELDPGTTCDTKAIAELPSPHFQDTKGVSELQSPRSPELLGQSVWSFSLPTPPSELADKAIYEMPAAPPAEMEGSTYIDEHDPLRHSDKRVGDAADGEEKQVMEQGKEVG</sequence>
<evidence type="ECO:0000313" key="15">
    <source>
        <dbReference type="Proteomes" id="UP001166286"/>
    </source>
</evidence>
<dbReference type="SMART" id="SM00747">
    <property type="entry name" value="CFEM"/>
    <property type="match status" value="1"/>
</dbReference>
<keyword evidence="9" id="KW-0408">Iron</keyword>
<dbReference type="GO" id="GO:0098552">
    <property type="term" value="C:side of membrane"/>
    <property type="evidence" value="ECO:0007669"/>
    <property type="project" value="UniProtKB-KW"/>
</dbReference>
<dbReference type="Pfam" id="PF05730">
    <property type="entry name" value="CFEM"/>
    <property type="match status" value="1"/>
</dbReference>
<comment type="subcellular location">
    <subcellularLocation>
        <location evidence="1">Membrane</location>
        <topology evidence="1">Lipid-anchor</topology>
        <topology evidence="1">GPI-anchor</topology>
    </subcellularLocation>
    <subcellularLocation>
        <location evidence="2">Secreted</location>
    </subcellularLocation>
</comment>
<accession>A0AA39R4T2</accession>
<comment type="caution">
    <text evidence="9">Lacks conserved residue(s) required for the propagation of feature annotation.</text>
</comment>
<keyword evidence="11" id="KW-1133">Transmembrane helix</keyword>
<keyword evidence="4" id="KW-0964">Secreted</keyword>
<evidence type="ECO:0000256" key="12">
    <source>
        <dbReference type="SAM" id="SignalP"/>
    </source>
</evidence>
<keyword evidence="15" id="KW-1185">Reference proteome</keyword>
<dbReference type="PROSITE" id="PS52012">
    <property type="entry name" value="CFEM"/>
    <property type="match status" value="1"/>
</dbReference>
<keyword evidence="11" id="KW-0812">Transmembrane</keyword>
<keyword evidence="5" id="KW-0336">GPI-anchor</keyword>
<comment type="caution">
    <text evidence="14">The sequence shown here is derived from an EMBL/GenBank/DDBJ whole genome shotgun (WGS) entry which is preliminary data.</text>
</comment>
<evidence type="ECO:0000259" key="13">
    <source>
        <dbReference type="PROSITE" id="PS52012"/>
    </source>
</evidence>
<keyword evidence="6 12" id="KW-0732">Signal</keyword>
<evidence type="ECO:0000256" key="1">
    <source>
        <dbReference type="ARBA" id="ARBA00004589"/>
    </source>
</evidence>
<dbReference type="GO" id="GO:0046872">
    <property type="term" value="F:metal ion binding"/>
    <property type="evidence" value="ECO:0007669"/>
    <property type="project" value="UniProtKB-UniRule"/>
</dbReference>
<feature type="chain" id="PRO_5041356998" description="CFEM domain-containing protein" evidence="12">
    <location>
        <begin position="17"/>
        <end position="447"/>
    </location>
</feature>
<keyword evidence="11" id="KW-0472">Membrane</keyword>
<protein>
    <recommendedName>
        <fullName evidence="13">CFEM domain-containing protein</fullName>
    </recommendedName>
</protein>
<evidence type="ECO:0000313" key="14">
    <source>
        <dbReference type="EMBL" id="KAK0513830.1"/>
    </source>
</evidence>
<keyword evidence="5" id="KW-0325">Glycoprotein</keyword>
<keyword evidence="9" id="KW-0349">Heme</keyword>
<evidence type="ECO:0000256" key="4">
    <source>
        <dbReference type="ARBA" id="ARBA00022525"/>
    </source>
</evidence>
<feature type="signal peptide" evidence="12">
    <location>
        <begin position="1"/>
        <end position="16"/>
    </location>
</feature>
<name>A0AA39R4T2_9LECA</name>
<feature type="region of interest" description="Disordered" evidence="10">
    <location>
        <begin position="401"/>
        <end position="447"/>
    </location>
</feature>
<dbReference type="GO" id="GO:0005576">
    <property type="term" value="C:extracellular region"/>
    <property type="evidence" value="ECO:0007669"/>
    <property type="project" value="UniProtKB-SubCell"/>
</dbReference>
<feature type="transmembrane region" description="Helical" evidence="11">
    <location>
        <begin position="288"/>
        <end position="311"/>
    </location>
</feature>